<comment type="caution">
    <text evidence="5">The sequence shown here is derived from an EMBL/GenBank/DDBJ whole genome shotgun (WGS) entry which is preliminary data.</text>
</comment>
<dbReference type="Pfam" id="PF00989">
    <property type="entry name" value="PAS"/>
    <property type="match status" value="1"/>
</dbReference>
<keyword evidence="5" id="KW-0808">Transferase</keyword>
<evidence type="ECO:0000313" key="6">
    <source>
        <dbReference type="Proteomes" id="UP000027178"/>
    </source>
</evidence>
<dbReference type="InterPro" id="IPR052016">
    <property type="entry name" value="Bact_Sigma-Reg"/>
</dbReference>
<feature type="coiled-coil region" evidence="2">
    <location>
        <begin position="461"/>
        <end position="488"/>
    </location>
</feature>
<dbReference type="CDD" id="cd00130">
    <property type="entry name" value="PAS"/>
    <property type="match status" value="2"/>
</dbReference>
<gene>
    <name evidence="5" type="ORF">KCH_03200</name>
</gene>
<dbReference type="FunFam" id="3.30.450.20:FF:000120">
    <property type="entry name" value="PAS domain S-box protein"/>
    <property type="match status" value="1"/>
</dbReference>
<dbReference type="PROSITE" id="PS50112">
    <property type="entry name" value="PAS"/>
    <property type="match status" value="2"/>
</dbReference>
<dbReference type="Gene3D" id="3.30.450.20">
    <property type="entry name" value="PAS domain"/>
    <property type="match status" value="2"/>
</dbReference>
<dbReference type="GO" id="GO:0016301">
    <property type="term" value="F:kinase activity"/>
    <property type="evidence" value="ECO:0007669"/>
    <property type="project" value="UniProtKB-KW"/>
</dbReference>
<evidence type="ECO:0000259" key="4">
    <source>
        <dbReference type="PROSITE" id="PS50112"/>
    </source>
</evidence>
<protein>
    <submittedName>
        <fullName evidence="5">Histidine kinase</fullName>
    </submittedName>
</protein>
<keyword evidence="1" id="KW-0378">Hydrolase</keyword>
<dbReference type="InterPro" id="IPR035965">
    <property type="entry name" value="PAS-like_dom_sf"/>
</dbReference>
<keyword evidence="2" id="KW-0175">Coiled coil</keyword>
<dbReference type="SMART" id="SM00065">
    <property type="entry name" value="GAF"/>
    <property type="match status" value="1"/>
</dbReference>
<dbReference type="eggNOG" id="COG2203">
    <property type="taxonomic scope" value="Bacteria"/>
</dbReference>
<feature type="domain" description="PAS" evidence="4">
    <location>
        <begin position="37"/>
        <end position="91"/>
    </location>
</feature>
<dbReference type="RefSeq" id="WP_051652617.1">
    <property type="nucleotide sequence ID" value="NZ_KK853997.1"/>
</dbReference>
<dbReference type="EMBL" id="JNBY01000014">
    <property type="protein sequence ID" value="KDN87907.1"/>
    <property type="molecule type" value="Genomic_DNA"/>
</dbReference>
<dbReference type="HOGENOM" id="CLU_440611_0_0_11"/>
<dbReference type="FunFam" id="3.30.450.40:FF:000035">
    <property type="entry name" value="PAS sensor protein"/>
    <property type="match status" value="1"/>
</dbReference>
<dbReference type="InterPro" id="IPR000014">
    <property type="entry name" value="PAS"/>
</dbReference>
<reference evidence="5 6" key="1">
    <citation type="submission" date="2014-05" db="EMBL/GenBank/DDBJ databases">
        <title>Draft Genome Sequence of Kitasatospora cheerisanensis KCTC 2395.</title>
        <authorList>
            <person name="Nam D.H."/>
        </authorList>
    </citation>
    <scope>NUCLEOTIDE SEQUENCE [LARGE SCALE GENOMIC DNA]</scope>
    <source>
        <strain evidence="5 6">KCTC 2395</strain>
    </source>
</reference>
<evidence type="ECO:0000256" key="1">
    <source>
        <dbReference type="ARBA" id="ARBA00022801"/>
    </source>
</evidence>
<evidence type="ECO:0000256" key="3">
    <source>
        <dbReference type="SAM" id="MobiDB-lite"/>
    </source>
</evidence>
<dbReference type="AlphaFoldDB" id="A0A066Z318"/>
<keyword evidence="6" id="KW-1185">Reference proteome</keyword>
<evidence type="ECO:0000313" key="5">
    <source>
        <dbReference type="EMBL" id="KDN87907.1"/>
    </source>
</evidence>
<dbReference type="InterPro" id="IPR029016">
    <property type="entry name" value="GAF-like_dom_sf"/>
</dbReference>
<feature type="domain" description="PAS" evidence="4">
    <location>
        <begin position="156"/>
        <end position="211"/>
    </location>
</feature>
<dbReference type="Proteomes" id="UP000027178">
    <property type="component" value="Unassembled WGS sequence"/>
</dbReference>
<dbReference type="InterPro" id="IPR013656">
    <property type="entry name" value="PAS_4"/>
</dbReference>
<dbReference type="SMART" id="SM00091">
    <property type="entry name" value="PAS"/>
    <property type="match status" value="2"/>
</dbReference>
<dbReference type="InterPro" id="IPR013767">
    <property type="entry name" value="PAS_fold"/>
</dbReference>
<dbReference type="GO" id="GO:0006355">
    <property type="term" value="P:regulation of DNA-templated transcription"/>
    <property type="evidence" value="ECO:0007669"/>
    <property type="project" value="InterPro"/>
</dbReference>
<name>A0A066Z318_9ACTN</name>
<organism evidence="5 6">
    <name type="scientific">Kitasatospora cheerisanensis KCTC 2395</name>
    <dbReference type="NCBI Taxonomy" id="1348663"/>
    <lineage>
        <taxon>Bacteria</taxon>
        <taxon>Bacillati</taxon>
        <taxon>Actinomycetota</taxon>
        <taxon>Actinomycetes</taxon>
        <taxon>Kitasatosporales</taxon>
        <taxon>Streptomycetaceae</taxon>
        <taxon>Kitasatospora</taxon>
    </lineage>
</organism>
<sequence>MDTDKQDIPRTRPTSPFAEGDAPLPDGLLAIPVATALVAADGRILHWSPDAETLLGFSAEQAVGSRAADLLVEGQRRPEVLELFSRIVGGRPFSGIFPVRHRDGHVVRLDFRTFPVLGPNGDPMVLAVASDVSSVLRLASDLAVLDGFFTQSPVGMAVFDAELRFVRLNDALARINGVPQEQHLGRRLIEVLPSIDGHQVEAMMRRVLADGRSVLDARTHGWTPADPEREHAWSVACFRLDRPNGKVLGVCVTVVDITDRFEAETAAEAAQQRLALLNEASTRIGTTLDLATTARELAETAAPRLADTVIVEVLESMVRGGAVTPPDRSDRSAVLRRLAFHTVPGSGMSSVAPVGTVQRFHPSSPYAWALAHSRPVLVPHADAPGMNWFADDPVRSAAIHEQGVRSFMVVPLIARGSAIGTATFMRSRTEAPYDEADVALAGELSARAAVSIDNALLYTRERDASEQRQRALEAAETAQQRLALLNEASTRIGTTLDLHLTAQELVDVVIPRFADFVTVDIREAVMADEEPEPVPESGSVLLRAVAVGERVDDDTGTAGVRMANAADEVGGPRTPRTCTRRRCARAVRCWCRTWTSSRCAGSSPTRTGCSPAWTRACTRT</sequence>
<dbReference type="NCBIfam" id="TIGR00229">
    <property type="entry name" value="sensory_box"/>
    <property type="match status" value="2"/>
</dbReference>
<dbReference type="PANTHER" id="PTHR43156">
    <property type="entry name" value="STAGE II SPORULATION PROTEIN E-RELATED"/>
    <property type="match status" value="1"/>
</dbReference>
<evidence type="ECO:0000256" key="2">
    <source>
        <dbReference type="SAM" id="Coils"/>
    </source>
</evidence>
<proteinExistence type="predicted"/>
<dbReference type="SUPFAM" id="SSF55785">
    <property type="entry name" value="PYP-like sensor domain (PAS domain)"/>
    <property type="match status" value="2"/>
</dbReference>
<dbReference type="Pfam" id="PF08448">
    <property type="entry name" value="PAS_4"/>
    <property type="match status" value="1"/>
</dbReference>
<keyword evidence="5" id="KW-0418">Kinase</keyword>
<dbReference type="OrthoDB" id="5480569at2"/>
<dbReference type="PATRIC" id="fig|1348663.4.peg.299"/>
<dbReference type="GO" id="GO:0016791">
    <property type="term" value="F:phosphatase activity"/>
    <property type="evidence" value="ECO:0007669"/>
    <property type="project" value="TreeGrafter"/>
</dbReference>
<feature type="compositionally biased region" description="Basic and acidic residues" evidence="3">
    <location>
        <begin position="1"/>
        <end position="10"/>
    </location>
</feature>
<dbReference type="SUPFAM" id="SSF55781">
    <property type="entry name" value="GAF domain-like"/>
    <property type="match status" value="1"/>
</dbReference>
<dbReference type="InterPro" id="IPR003018">
    <property type="entry name" value="GAF"/>
</dbReference>
<accession>A0A066Z318</accession>
<dbReference type="Gene3D" id="3.30.450.40">
    <property type="match status" value="1"/>
</dbReference>
<dbReference type="PANTHER" id="PTHR43156:SF2">
    <property type="entry name" value="STAGE II SPORULATION PROTEIN E"/>
    <property type="match status" value="1"/>
</dbReference>
<dbReference type="Pfam" id="PF01590">
    <property type="entry name" value="GAF"/>
    <property type="match status" value="1"/>
</dbReference>
<feature type="region of interest" description="Disordered" evidence="3">
    <location>
        <begin position="1"/>
        <end position="23"/>
    </location>
</feature>